<reference evidence="13 14" key="1">
    <citation type="submission" date="2016-04" db="EMBL/GenBank/DDBJ databases">
        <title>Complete Genome Sequence of Halotalea alkalilenta IHB B 13600.</title>
        <authorList>
            <person name="Swarnkar M.K."/>
            <person name="Sharma A."/>
            <person name="Kaushal K."/>
            <person name="Soni R."/>
            <person name="Rana S."/>
            <person name="Singh A.K."/>
            <person name="Gulati A."/>
        </authorList>
    </citation>
    <scope>NUCLEOTIDE SEQUENCE [LARGE SCALE GENOMIC DNA]</scope>
    <source>
        <strain evidence="13 14">IHB B 13600</strain>
    </source>
</reference>
<dbReference type="EC" id="4.2.1.40" evidence="5"/>
<dbReference type="SUPFAM" id="SSF51604">
    <property type="entry name" value="Enolase C-terminal domain-like"/>
    <property type="match status" value="1"/>
</dbReference>
<feature type="binding site" evidence="10">
    <location>
        <position position="366"/>
    </location>
    <ligand>
        <name>substrate</name>
    </ligand>
</feature>
<dbReference type="SFLD" id="SFLDS00001">
    <property type="entry name" value="Enolase"/>
    <property type="match status" value="1"/>
</dbReference>
<feature type="binding site" evidence="10">
    <location>
        <begin position="337"/>
        <end position="339"/>
    </location>
    <ligand>
        <name>substrate</name>
    </ligand>
</feature>
<keyword evidence="14" id="KW-1185">Reference proteome</keyword>
<evidence type="ECO:0000313" key="13">
    <source>
        <dbReference type="EMBL" id="ANF56584.1"/>
    </source>
</evidence>
<evidence type="ECO:0000313" key="14">
    <source>
        <dbReference type="Proteomes" id="UP000077875"/>
    </source>
</evidence>
<dbReference type="Pfam" id="PF13378">
    <property type="entry name" value="MR_MLE_C"/>
    <property type="match status" value="1"/>
</dbReference>
<evidence type="ECO:0000256" key="1">
    <source>
        <dbReference type="ARBA" id="ARBA00001426"/>
    </source>
</evidence>
<comment type="cofactor">
    <cofactor evidence="2 11">
        <name>Mg(2+)</name>
        <dbReference type="ChEBI" id="CHEBI:18420"/>
    </cofactor>
</comment>
<dbReference type="GO" id="GO:0046872">
    <property type="term" value="F:metal ion binding"/>
    <property type="evidence" value="ECO:0007669"/>
    <property type="project" value="UniProtKB-KW"/>
</dbReference>
<evidence type="ECO:0000256" key="9">
    <source>
        <dbReference type="PIRSR" id="PIRSR634598-1"/>
    </source>
</evidence>
<feature type="binding site" evidence="10">
    <location>
        <position position="98"/>
    </location>
    <ligand>
        <name>substrate</name>
    </ligand>
</feature>
<feature type="binding site" evidence="10">
    <location>
        <position position="27"/>
    </location>
    <ligand>
        <name>substrate</name>
    </ligand>
</feature>
<evidence type="ECO:0000256" key="4">
    <source>
        <dbReference type="ARBA" id="ARBA00009938"/>
    </source>
</evidence>
<keyword evidence="7 11" id="KW-0460">Magnesium</keyword>
<dbReference type="PANTHER" id="PTHR48080:SF4">
    <property type="entry name" value="GLUCARATE DEHYDRATASE"/>
    <property type="match status" value="1"/>
</dbReference>
<dbReference type="KEGG" id="haa:A5892_03115"/>
<dbReference type="AlphaFoldDB" id="A0A172YBI4"/>
<gene>
    <name evidence="13" type="primary">gudD</name>
    <name evidence="13" type="ORF">A5892_03115</name>
</gene>
<evidence type="ECO:0000256" key="7">
    <source>
        <dbReference type="ARBA" id="ARBA00022842"/>
    </source>
</evidence>
<dbReference type="InterPro" id="IPR034598">
    <property type="entry name" value="GlucD-like"/>
</dbReference>
<feature type="domain" description="Mandelate racemase/muconate lactonizing enzyme C-terminal" evidence="12">
    <location>
        <begin position="183"/>
        <end position="283"/>
    </location>
</feature>
<dbReference type="InterPro" id="IPR029017">
    <property type="entry name" value="Enolase-like_N"/>
</dbReference>
<evidence type="ECO:0000256" key="10">
    <source>
        <dbReference type="PIRSR" id="PIRSR634598-2"/>
    </source>
</evidence>
<dbReference type="InterPro" id="IPR034593">
    <property type="entry name" value="DgoD-like"/>
</dbReference>
<feature type="binding site" evidence="11">
    <location>
        <position position="264"/>
    </location>
    <ligand>
        <name>Mg(2+)</name>
        <dbReference type="ChEBI" id="CHEBI:18420"/>
    </ligand>
</feature>
<feature type="active site" description="Proton acceptor" evidence="9">
    <location>
        <position position="337"/>
    </location>
</feature>
<dbReference type="SFLD" id="SFLDG00055">
    <property type="entry name" value="glucarate_dehydratase"/>
    <property type="match status" value="1"/>
</dbReference>
<evidence type="ECO:0000256" key="6">
    <source>
        <dbReference type="ARBA" id="ARBA00022723"/>
    </source>
</evidence>
<comment type="similarity">
    <text evidence="4">Belongs to the mandelate racemase/muconate lactonizing enzyme family. GlucD subfamily.</text>
</comment>
<feature type="binding site" evidence="10">
    <location>
        <position position="203"/>
    </location>
    <ligand>
        <name>substrate</name>
    </ligand>
</feature>
<comment type="catalytic activity">
    <reaction evidence="1">
        <text>D-glucarate = 5-dehydro-4-deoxy-D-glucarate + H2O</text>
        <dbReference type="Rhea" id="RHEA:14573"/>
        <dbReference type="ChEBI" id="CHEBI:15377"/>
        <dbReference type="ChEBI" id="CHEBI:30612"/>
        <dbReference type="ChEBI" id="CHEBI:42819"/>
        <dbReference type="EC" id="4.2.1.40"/>
    </reaction>
</comment>
<dbReference type="PANTHER" id="PTHR48080">
    <property type="entry name" value="D-GALACTONATE DEHYDRATASE-RELATED"/>
    <property type="match status" value="1"/>
</dbReference>
<evidence type="ECO:0000259" key="12">
    <source>
        <dbReference type="SMART" id="SM00922"/>
    </source>
</evidence>
<evidence type="ECO:0000256" key="2">
    <source>
        <dbReference type="ARBA" id="ARBA00001946"/>
    </source>
</evidence>
<dbReference type="CDD" id="cd03323">
    <property type="entry name" value="D-glucarate_dehydratase"/>
    <property type="match status" value="1"/>
</dbReference>
<dbReference type="GO" id="GO:0008872">
    <property type="term" value="F:glucarate dehydratase activity"/>
    <property type="evidence" value="ECO:0007669"/>
    <property type="project" value="UniProtKB-EC"/>
</dbReference>
<keyword evidence="8" id="KW-0456">Lyase</keyword>
<accession>A0A172YBI4</accession>
<comment type="pathway">
    <text evidence="3">Carbohydrate acid metabolism; D-glucarate degradation; 2,5-dioxopentanoate from D-glucarate: step 1/2.</text>
</comment>
<feature type="active site" description="Proton acceptor" evidence="9">
    <location>
        <position position="205"/>
    </location>
</feature>
<organism evidence="13 14">
    <name type="scientific">Halotalea alkalilenta</name>
    <dbReference type="NCBI Taxonomy" id="376489"/>
    <lineage>
        <taxon>Bacteria</taxon>
        <taxon>Pseudomonadati</taxon>
        <taxon>Pseudomonadota</taxon>
        <taxon>Gammaproteobacteria</taxon>
        <taxon>Oceanospirillales</taxon>
        <taxon>Halomonadaceae</taxon>
        <taxon>Halotalea</taxon>
    </lineage>
</organism>
<feature type="binding site" evidence="11">
    <location>
        <position position="287"/>
    </location>
    <ligand>
        <name>Mg(2+)</name>
        <dbReference type="ChEBI" id="CHEBI:18420"/>
    </ligand>
</feature>
<feature type="binding site" evidence="10">
    <location>
        <position position="287"/>
    </location>
    <ligand>
        <name>substrate</name>
    </ligand>
</feature>
<dbReference type="RefSeq" id="WP_064121562.1">
    <property type="nucleotide sequence ID" value="NZ_CP015243.1"/>
</dbReference>
<dbReference type="STRING" id="376489.A5892_03115"/>
<feature type="binding site" evidence="10">
    <location>
        <position position="146"/>
    </location>
    <ligand>
        <name>substrate</name>
    </ligand>
</feature>
<name>A0A172YBI4_9GAMM</name>
<dbReference type="Gene3D" id="3.30.390.10">
    <property type="entry name" value="Enolase-like, N-terminal domain"/>
    <property type="match status" value="1"/>
</dbReference>
<dbReference type="Proteomes" id="UP000077875">
    <property type="component" value="Chromosome"/>
</dbReference>
<proteinExistence type="inferred from homology"/>
<feature type="binding site" evidence="10">
    <location>
        <position position="419"/>
    </location>
    <ligand>
        <name>substrate</name>
    </ligand>
</feature>
<dbReference type="InterPro" id="IPR013342">
    <property type="entry name" value="Mandelate_racemase_C"/>
</dbReference>
<evidence type="ECO:0000256" key="8">
    <source>
        <dbReference type="ARBA" id="ARBA00023239"/>
    </source>
</evidence>
<dbReference type="Gene3D" id="3.20.20.120">
    <property type="entry name" value="Enolase-like C-terminal domain"/>
    <property type="match status" value="1"/>
</dbReference>
<dbReference type="InterPro" id="IPR029065">
    <property type="entry name" value="Enolase_C-like"/>
</dbReference>
<feature type="binding site" evidence="10">
    <location>
        <begin position="233"/>
        <end position="235"/>
    </location>
    <ligand>
        <name>substrate</name>
    </ligand>
</feature>
<evidence type="ECO:0000256" key="11">
    <source>
        <dbReference type="PIRSR" id="PIRSR634598-3"/>
    </source>
</evidence>
<evidence type="ECO:0000256" key="5">
    <source>
        <dbReference type="ARBA" id="ARBA00011973"/>
    </source>
</evidence>
<feature type="binding site" evidence="11">
    <location>
        <position position="233"/>
    </location>
    <ligand>
        <name>Mg(2+)</name>
        <dbReference type="ChEBI" id="CHEBI:18420"/>
    </ligand>
</feature>
<dbReference type="EMBL" id="CP015243">
    <property type="protein sequence ID" value="ANF56584.1"/>
    <property type="molecule type" value="Genomic_DNA"/>
</dbReference>
<dbReference type="SUPFAM" id="SSF54826">
    <property type="entry name" value="Enolase N-terminal domain-like"/>
    <property type="match status" value="1"/>
</dbReference>
<evidence type="ECO:0000256" key="3">
    <source>
        <dbReference type="ARBA" id="ARBA00005183"/>
    </source>
</evidence>
<dbReference type="SMART" id="SM00922">
    <property type="entry name" value="MR_MLE"/>
    <property type="match status" value="1"/>
</dbReference>
<keyword evidence="6 11" id="KW-0479">Metal-binding</keyword>
<dbReference type="InterPro" id="IPR036849">
    <property type="entry name" value="Enolase-like_C_sf"/>
</dbReference>
<protein>
    <recommendedName>
        <fullName evidence="5">glucarate dehydratase</fullName>
        <ecNumber evidence="5">4.2.1.40</ecNumber>
    </recommendedName>
</protein>
<sequence length="443" mass="48909">MSSPIARMRVVPVAGHDSLLLNLSGAHAPLFTRNLVILEDADGRKGAGEVPGGQGILDVLQACIPLVEGRHAHEYKRILREIKSRFAERDSGERGLQTFDLRVLVHVVTAVESALLDLHGQAIGLPVAELLGQEGQQRDSVEALGYLFLIGDSQRTGLPYRRAQREQCTSDWDYLRDREALDPDAVAALAVAAHQKYGFKDFKLKGGVLDGELEAECIRAIHRAFPQARVTLDPNGAWSLDEALRYLAPLKGTLSYAEDPCGAEGGYSGRETMAEFRRRSGIPTATNMIATDFRQLHHAIGQRAVDIPLADCHFWTMQGAVAVGEMCDRLGMTWGSHSNNHFDVSLAMMTHVAAACPGEITAIDTHWIWQDGERLTVDPLRIEDGRIAVPKRPGLGIELDEQQIELAHQRYLALGKAGRDDAATMQYFIEGWRFDPKRPCLVR</sequence>